<dbReference type="Pfam" id="PF00790">
    <property type="entry name" value="VHS"/>
    <property type="match status" value="1"/>
</dbReference>
<name>A0A139B0I2_GONPJ</name>
<dbReference type="OMA" id="GQIADNW"/>
<reference evidence="9 10" key="1">
    <citation type="journal article" date="2015" name="Genome Biol. Evol.">
        <title>Phylogenomic analyses indicate that early fungi evolved digesting cell walls of algal ancestors of land plants.</title>
        <authorList>
            <person name="Chang Y."/>
            <person name="Wang S."/>
            <person name="Sekimoto S."/>
            <person name="Aerts A.L."/>
            <person name="Choi C."/>
            <person name="Clum A."/>
            <person name="LaButti K.M."/>
            <person name="Lindquist E.A."/>
            <person name="Yee Ngan C."/>
            <person name="Ohm R.A."/>
            <person name="Salamov A.A."/>
            <person name="Grigoriev I.V."/>
            <person name="Spatafora J.W."/>
            <person name="Berbee M.L."/>
        </authorList>
    </citation>
    <scope>NUCLEOTIDE SEQUENCE [LARGE SCALE GENOMIC DNA]</scope>
    <source>
        <strain evidence="9 10">JEL478</strain>
    </source>
</reference>
<dbReference type="STRING" id="1344416.A0A139B0I2"/>
<dbReference type="SMART" id="SM00288">
    <property type="entry name" value="VHS"/>
    <property type="match status" value="1"/>
</dbReference>
<dbReference type="Gene3D" id="1.20.58.160">
    <property type="match status" value="1"/>
</dbReference>
<evidence type="ECO:0000313" key="9">
    <source>
        <dbReference type="EMBL" id="KXS22450.1"/>
    </source>
</evidence>
<evidence type="ECO:0000256" key="6">
    <source>
        <dbReference type="SAM" id="Coils"/>
    </source>
</evidence>
<evidence type="ECO:0000256" key="5">
    <source>
        <dbReference type="ARBA" id="ARBA00053552"/>
    </source>
</evidence>
<evidence type="ECO:0000256" key="2">
    <source>
        <dbReference type="ARBA" id="ARBA00022448"/>
    </source>
</evidence>
<evidence type="ECO:0000256" key="3">
    <source>
        <dbReference type="ARBA" id="ARBA00022927"/>
    </source>
</evidence>
<dbReference type="GO" id="GO:0006895">
    <property type="term" value="P:Golgi to endosome transport"/>
    <property type="evidence" value="ECO:0007669"/>
    <property type="project" value="TreeGrafter"/>
</dbReference>
<feature type="domain" description="GAT" evidence="8">
    <location>
        <begin position="156"/>
        <end position="279"/>
    </location>
</feature>
<dbReference type="GO" id="GO:0043130">
    <property type="term" value="F:ubiquitin binding"/>
    <property type="evidence" value="ECO:0007669"/>
    <property type="project" value="InterPro"/>
</dbReference>
<proteinExistence type="predicted"/>
<evidence type="ECO:0000259" key="7">
    <source>
        <dbReference type="PROSITE" id="PS50179"/>
    </source>
</evidence>
<dbReference type="Gene3D" id="1.20.5.170">
    <property type="match status" value="1"/>
</dbReference>
<keyword evidence="3" id="KW-0653">Protein transport</keyword>
<gene>
    <name evidence="9" type="ORF">M427DRAFT_93019</name>
</gene>
<organism evidence="9 10">
    <name type="scientific">Gonapodya prolifera (strain JEL478)</name>
    <name type="common">Monoblepharis prolifera</name>
    <dbReference type="NCBI Taxonomy" id="1344416"/>
    <lineage>
        <taxon>Eukaryota</taxon>
        <taxon>Fungi</taxon>
        <taxon>Fungi incertae sedis</taxon>
        <taxon>Chytridiomycota</taxon>
        <taxon>Chytridiomycota incertae sedis</taxon>
        <taxon>Monoblepharidomycetes</taxon>
        <taxon>Monoblepharidales</taxon>
        <taxon>Gonapodyaceae</taxon>
        <taxon>Gonapodya</taxon>
    </lineage>
</organism>
<dbReference type="PANTHER" id="PTHR47180:SF1">
    <property type="entry name" value="ADP-RIBOSYLATION FACTOR-BINDING PROTEIN GGA1-RELATED"/>
    <property type="match status" value="1"/>
</dbReference>
<dbReference type="InterPro" id="IPR002014">
    <property type="entry name" value="VHS_dom"/>
</dbReference>
<dbReference type="GO" id="GO:0006896">
    <property type="term" value="P:Golgi to vacuole transport"/>
    <property type="evidence" value="ECO:0007669"/>
    <property type="project" value="UniProtKB-ARBA"/>
</dbReference>
<keyword evidence="2" id="KW-0813">Transport</keyword>
<dbReference type="AlphaFoldDB" id="A0A139B0I2"/>
<evidence type="ECO:0000256" key="4">
    <source>
        <dbReference type="ARBA" id="ARBA00023034"/>
    </source>
</evidence>
<keyword evidence="10" id="KW-1185">Reference proteome</keyword>
<dbReference type="SUPFAM" id="SSF89009">
    <property type="entry name" value="GAT-like domain"/>
    <property type="match status" value="1"/>
</dbReference>
<comment type="subcellular location">
    <subcellularLocation>
        <location evidence="1">Golgi apparatus</location>
        <location evidence="1">trans-Golgi network</location>
    </subcellularLocation>
</comment>
<dbReference type="PROSITE" id="PS50909">
    <property type="entry name" value="GAT"/>
    <property type="match status" value="1"/>
</dbReference>
<dbReference type="Pfam" id="PF03127">
    <property type="entry name" value="GAT"/>
    <property type="match status" value="1"/>
</dbReference>
<protein>
    <submittedName>
        <fullName evidence="9">VHS-domain-containing protein</fullName>
    </submittedName>
</protein>
<dbReference type="GO" id="GO:0005829">
    <property type="term" value="C:cytosol"/>
    <property type="evidence" value="ECO:0007669"/>
    <property type="project" value="GOC"/>
</dbReference>
<feature type="domain" description="VHS" evidence="7">
    <location>
        <begin position="1"/>
        <end position="129"/>
    </location>
</feature>
<dbReference type="Gene3D" id="1.25.40.90">
    <property type="match status" value="1"/>
</dbReference>
<dbReference type="InterPro" id="IPR052653">
    <property type="entry name" value="ARF-binding"/>
</dbReference>
<dbReference type="GO" id="GO:0043328">
    <property type="term" value="P:protein transport to vacuole involved in ubiquitin-dependent protein catabolic process via the multivesicular body sorting pathway"/>
    <property type="evidence" value="ECO:0007669"/>
    <property type="project" value="TreeGrafter"/>
</dbReference>
<keyword evidence="6" id="KW-0175">Coiled coil</keyword>
<dbReference type="EMBL" id="KQ965731">
    <property type="protein sequence ID" value="KXS22450.1"/>
    <property type="molecule type" value="Genomic_DNA"/>
</dbReference>
<sequence length="337" mass="38019">EADLNLNMEICELINKKGSGWPRDAALLTLRVISNKSQQSGLLALTLLDNLVKNCGMPFQMQVGSKEFLGALVKNLPEIPPPIPNALQYRILELLQEWNATLAEGRYAEDFRNVRAVWNYLQYKGYRLTSNFDANTSVLKDKEVLRSEKEMEDEDRKHHEAKLQELLRRKTPEALAEANELMKTLAGYDFDSRPDYKGKFLQDLDKLEKRAEELKNSLNAATSLVGDTKIMDLYDACKGAQNKIQKWLREETDPESTSRLLALNDLLNDVLREYDARKLGKSGPEYHSPAFSAKAPATTSVVPAVAQLTRPIPPPLVSSGRFECRQCHRGDEAELTG</sequence>
<dbReference type="FunFam" id="1.25.40.90:FF:000008">
    <property type="entry name" value="VHS domain protein"/>
    <property type="match status" value="1"/>
</dbReference>
<dbReference type="SUPFAM" id="SSF48464">
    <property type="entry name" value="ENTH/VHS domain"/>
    <property type="match status" value="1"/>
</dbReference>
<dbReference type="GO" id="GO:0005802">
    <property type="term" value="C:trans-Golgi network"/>
    <property type="evidence" value="ECO:0007669"/>
    <property type="project" value="TreeGrafter"/>
</dbReference>
<dbReference type="PANTHER" id="PTHR47180">
    <property type="entry name" value="ADP-RIBOSYLATION FACTOR-BINDING PROTEIN GGA1-RELATED"/>
    <property type="match status" value="1"/>
</dbReference>
<dbReference type="PROSITE" id="PS50179">
    <property type="entry name" value="VHS"/>
    <property type="match status" value="1"/>
</dbReference>
<feature type="non-terminal residue" evidence="9">
    <location>
        <position position="1"/>
    </location>
</feature>
<comment type="function">
    <text evidence="5">May play a role in the regulation of membrane traffic through the trans-Golgi network.</text>
</comment>
<dbReference type="Proteomes" id="UP000070544">
    <property type="component" value="Unassembled WGS sequence"/>
</dbReference>
<accession>A0A139B0I2</accession>
<keyword evidence="4" id="KW-0333">Golgi apparatus</keyword>
<dbReference type="OrthoDB" id="2018246at2759"/>
<evidence type="ECO:0000256" key="1">
    <source>
        <dbReference type="ARBA" id="ARBA00004601"/>
    </source>
</evidence>
<evidence type="ECO:0000313" key="10">
    <source>
        <dbReference type="Proteomes" id="UP000070544"/>
    </source>
</evidence>
<feature type="coiled-coil region" evidence="6">
    <location>
        <begin position="197"/>
        <end position="224"/>
    </location>
</feature>
<dbReference type="InterPro" id="IPR008942">
    <property type="entry name" value="ENTH_VHS"/>
</dbReference>
<dbReference type="GO" id="GO:0035091">
    <property type="term" value="F:phosphatidylinositol binding"/>
    <property type="evidence" value="ECO:0007669"/>
    <property type="project" value="InterPro"/>
</dbReference>
<dbReference type="InterPro" id="IPR004152">
    <property type="entry name" value="GAT_dom"/>
</dbReference>
<evidence type="ECO:0000259" key="8">
    <source>
        <dbReference type="PROSITE" id="PS50909"/>
    </source>
</evidence>
<dbReference type="InterPro" id="IPR038425">
    <property type="entry name" value="GAT_sf"/>
</dbReference>